<dbReference type="SMART" id="SM00710">
    <property type="entry name" value="PbH1"/>
    <property type="match status" value="2"/>
</dbReference>
<dbReference type="InterPro" id="IPR011050">
    <property type="entry name" value="Pectin_lyase_fold/virulence"/>
</dbReference>
<feature type="region of interest" description="Disordered" evidence="1">
    <location>
        <begin position="63"/>
        <end position="88"/>
    </location>
</feature>
<accession>A0A1I6KFJ3</accession>
<dbReference type="InterPro" id="IPR006626">
    <property type="entry name" value="PbH1"/>
</dbReference>
<organism evidence="2 3">
    <name type="scientific">Halomicrobium zhouii</name>
    <dbReference type="NCBI Taxonomy" id="767519"/>
    <lineage>
        <taxon>Archaea</taxon>
        <taxon>Methanobacteriati</taxon>
        <taxon>Methanobacteriota</taxon>
        <taxon>Stenosarchaea group</taxon>
        <taxon>Halobacteria</taxon>
        <taxon>Halobacteriales</taxon>
        <taxon>Haloarculaceae</taxon>
        <taxon>Halomicrobium</taxon>
    </lineage>
</organism>
<dbReference type="EMBL" id="FOZK01000001">
    <property type="protein sequence ID" value="SFR89999.1"/>
    <property type="molecule type" value="Genomic_DNA"/>
</dbReference>
<name>A0A1I6KFJ3_9EURY</name>
<evidence type="ECO:0000256" key="1">
    <source>
        <dbReference type="SAM" id="MobiDB-lite"/>
    </source>
</evidence>
<dbReference type="Proteomes" id="UP000199062">
    <property type="component" value="Unassembled WGS sequence"/>
</dbReference>
<dbReference type="SUPFAM" id="SSF51126">
    <property type="entry name" value="Pectin lyase-like"/>
    <property type="match status" value="1"/>
</dbReference>
<keyword evidence="3" id="KW-1185">Reference proteome</keyword>
<dbReference type="InterPro" id="IPR012334">
    <property type="entry name" value="Pectin_lyas_fold"/>
</dbReference>
<dbReference type="RefSeq" id="WP_089813958.1">
    <property type="nucleotide sequence ID" value="NZ_FOZK01000001.1"/>
</dbReference>
<reference evidence="2 3" key="1">
    <citation type="submission" date="2016-10" db="EMBL/GenBank/DDBJ databases">
        <authorList>
            <person name="de Groot N.N."/>
        </authorList>
    </citation>
    <scope>NUCLEOTIDE SEQUENCE [LARGE SCALE GENOMIC DNA]</scope>
    <source>
        <strain evidence="2 3">CGMCC 1.10457</strain>
    </source>
</reference>
<dbReference type="STRING" id="767519.SAMN05216559_0725"/>
<evidence type="ECO:0000313" key="3">
    <source>
        <dbReference type="Proteomes" id="UP000199062"/>
    </source>
</evidence>
<gene>
    <name evidence="2" type="ORF">SAMN05216559_0725</name>
</gene>
<feature type="compositionally biased region" description="Polar residues" evidence="1">
    <location>
        <begin position="74"/>
        <end position="88"/>
    </location>
</feature>
<dbReference type="Gene3D" id="2.160.20.10">
    <property type="entry name" value="Single-stranded right-handed beta-helix, Pectin lyase-like"/>
    <property type="match status" value="1"/>
</dbReference>
<dbReference type="AlphaFoldDB" id="A0A1I6KFJ3"/>
<sequence>MDRTRSTVVAVAVLLTTAIAAPALVGTVAAQGQGQQIGECTTIDESGTYELNGSIGVNDSANASAVSDDGSTDVVATSGDSNETSLPNETGVVAADANTSACLAVEASDVTLDGNGYTVDGSDASALNLTGNGTANATNVSDNATVSDGANASADVNESVVNGIVVRPGTENGTVSNVTISNVTVQHWYVGVYVQDAQDVTLDNVTLANNTVPGFRLDNSTGLSIQNVNRNTTR</sequence>
<evidence type="ECO:0000313" key="2">
    <source>
        <dbReference type="EMBL" id="SFR89999.1"/>
    </source>
</evidence>
<protein>
    <submittedName>
        <fullName evidence="2">Right handed beta helix region</fullName>
    </submittedName>
</protein>
<proteinExistence type="predicted"/>